<evidence type="ECO:0000256" key="3">
    <source>
        <dbReference type="ARBA" id="ARBA00011991"/>
    </source>
</evidence>
<evidence type="ECO:0000256" key="8">
    <source>
        <dbReference type="ARBA" id="ARBA00030686"/>
    </source>
</evidence>
<organism evidence="11 12">
    <name type="scientific">candidate division KSB3 bacterium</name>
    <dbReference type="NCBI Taxonomy" id="2044937"/>
    <lineage>
        <taxon>Bacteria</taxon>
        <taxon>candidate division KSB3</taxon>
    </lineage>
</organism>
<dbReference type="InterPro" id="IPR036087">
    <property type="entry name" value="Nict_dMeBzImd_PRibTrfase_sf"/>
</dbReference>
<dbReference type="Proteomes" id="UP000229740">
    <property type="component" value="Unassembled WGS sequence"/>
</dbReference>
<dbReference type="InterPro" id="IPR023195">
    <property type="entry name" value="Nict_dMeBzImd_PRibTrfase_N"/>
</dbReference>
<dbReference type="NCBIfam" id="NF000996">
    <property type="entry name" value="PRK00105.1"/>
    <property type="match status" value="1"/>
</dbReference>
<comment type="similarity">
    <text evidence="2 10">Belongs to the CobT family.</text>
</comment>
<sequence>MQLKRTFKIHALKNDIVPQLQQKIDAKTKPPGSLGKLERLARKIGHIQNTLTPELHKPTVLVFAGDHGVAAEGVSAFPQEVTQQMVANFLTGGAAINVFARQHNMDLFVIDAGVHGELPQHPQLLPRKVAFGTKNFRYEPAMTAEQCEEAVTHGAELVRDLKQQGCNIIICGEMGIANSSSASLLLSLLGNIPITKCVGPGTGLTASGVKHKVEILQESITANPIDAGNPFAVLTTFGGFEIAMMCGAYLQAAAERMVILVDGFISSSALLTASRLYPDILDYCVFGHLSDEPGHQSMLELMHAEPLLRMDLRLGEGTGAVLAYPLVESALKFLDEMASFESAGVSSAS</sequence>
<dbReference type="EMBL" id="PDPS01000021">
    <property type="protein sequence ID" value="PID58792.1"/>
    <property type="molecule type" value="Genomic_DNA"/>
</dbReference>
<dbReference type="PANTHER" id="PTHR43463:SF1">
    <property type="entry name" value="NICOTINATE-NUCLEOTIDE--DIMETHYLBENZIMIDAZOLE PHOSPHORIBOSYLTRANSFERASE"/>
    <property type="match status" value="1"/>
</dbReference>
<comment type="pathway">
    <text evidence="1 10">Nucleoside biosynthesis; alpha-ribazole biosynthesis; alpha-ribazole from 5,6-dimethylbenzimidazole: step 1/2.</text>
</comment>
<evidence type="ECO:0000313" key="11">
    <source>
        <dbReference type="EMBL" id="PID58792.1"/>
    </source>
</evidence>
<evidence type="ECO:0000256" key="6">
    <source>
        <dbReference type="ARBA" id="ARBA00022676"/>
    </source>
</evidence>
<evidence type="ECO:0000256" key="4">
    <source>
        <dbReference type="ARBA" id="ARBA00015486"/>
    </source>
</evidence>
<protein>
    <recommendedName>
        <fullName evidence="4 10">Nicotinate-nucleotide--dimethylbenzimidazole phosphoribosyltransferase</fullName>
        <shortName evidence="10">NN:DBI PRT</shortName>
        <ecNumber evidence="3 10">2.4.2.21</ecNumber>
    </recommendedName>
    <alternativeName>
        <fullName evidence="8 10">N(1)-alpha-phosphoribosyltransferase</fullName>
    </alternativeName>
</protein>
<dbReference type="Gene3D" id="1.10.1610.10">
    <property type="match status" value="1"/>
</dbReference>
<dbReference type="EC" id="2.4.2.21" evidence="3 10"/>
<evidence type="ECO:0000256" key="9">
    <source>
        <dbReference type="ARBA" id="ARBA00047340"/>
    </source>
</evidence>
<dbReference type="GO" id="GO:0009236">
    <property type="term" value="P:cobalamin biosynthetic process"/>
    <property type="evidence" value="ECO:0007669"/>
    <property type="project" value="UniProtKB-UniRule"/>
</dbReference>
<evidence type="ECO:0000313" key="12">
    <source>
        <dbReference type="Proteomes" id="UP000229740"/>
    </source>
</evidence>
<evidence type="ECO:0000256" key="1">
    <source>
        <dbReference type="ARBA" id="ARBA00005049"/>
    </source>
</evidence>
<keyword evidence="6 10" id="KW-0328">Glycosyltransferase</keyword>
<dbReference type="UniPathway" id="UPA00061">
    <property type="reaction ID" value="UER00516"/>
</dbReference>
<evidence type="ECO:0000256" key="10">
    <source>
        <dbReference type="HAMAP-Rule" id="MF_00230"/>
    </source>
</evidence>
<keyword evidence="7 10" id="KW-0808">Transferase</keyword>
<dbReference type="HAMAP" id="MF_00230">
    <property type="entry name" value="CobT"/>
    <property type="match status" value="1"/>
</dbReference>
<dbReference type="FunFam" id="3.40.50.10210:FF:000001">
    <property type="entry name" value="Nicotinate-nucleotide--dimethylbenzimidazole phosphoribosyltransferase"/>
    <property type="match status" value="1"/>
</dbReference>
<reference evidence="11 12" key="1">
    <citation type="submission" date="2017-10" db="EMBL/GenBank/DDBJ databases">
        <title>Novel microbial diversity and functional potential in the marine mammal oral microbiome.</title>
        <authorList>
            <person name="Dudek N.K."/>
            <person name="Sun C.L."/>
            <person name="Burstein D."/>
            <person name="Kantor R.S."/>
            <person name="Aliaga Goltsman D.S."/>
            <person name="Bik E.M."/>
            <person name="Thomas B.C."/>
            <person name="Banfield J.F."/>
            <person name="Relman D.A."/>
        </authorList>
    </citation>
    <scope>NUCLEOTIDE SEQUENCE [LARGE SCALE GENOMIC DNA]</scope>
    <source>
        <strain evidence="11">DOLZORAL124_49_17</strain>
    </source>
</reference>
<feature type="active site" description="Proton acceptor" evidence="10">
    <location>
        <position position="316"/>
    </location>
</feature>
<dbReference type="GO" id="GO:0008939">
    <property type="term" value="F:nicotinate-nucleotide-dimethylbenzimidazole phosphoribosyltransferase activity"/>
    <property type="evidence" value="ECO:0007669"/>
    <property type="project" value="UniProtKB-UniRule"/>
</dbReference>
<dbReference type="PANTHER" id="PTHR43463">
    <property type="entry name" value="NICOTINATE-NUCLEOTIDE--DIMETHYLBENZIMIDAZOLE PHOSPHORIBOSYLTRANSFERASE"/>
    <property type="match status" value="1"/>
</dbReference>
<evidence type="ECO:0000256" key="2">
    <source>
        <dbReference type="ARBA" id="ARBA00007110"/>
    </source>
</evidence>
<dbReference type="NCBIfam" id="TIGR03160">
    <property type="entry name" value="cobT_DBIPRT"/>
    <property type="match status" value="1"/>
</dbReference>
<proteinExistence type="inferred from homology"/>
<dbReference type="InterPro" id="IPR003200">
    <property type="entry name" value="Nict_dMeBzImd_PRibTrfase"/>
</dbReference>
<evidence type="ECO:0000256" key="5">
    <source>
        <dbReference type="ARBA" id="ARBA00022573"/>
    </source>
</evidence>
<accession>A0A2G6EAB7</accession>
<dbReference type="InterPro" id="IPR017846">
    <property type="entry name" value="Nict_dMeBzImd_PRibTrfase_bact"/>
</dbReference>
<evidence type="ECO:0000256" key="7">
    <source>
        <dbReference type="ARBA" id="ARBA00022679"/>
    </source>
</evidence>
<dbReference type="CDD" id="cd02439">
    <property type="entry name" value="DMB-PRT_CobT"/>
    <property type="match status" value="1"/>
</dbReference>
<comment type="catalytic activity">
    <reaction evidence="9 10">
        <text>5,6-dimethylbenzimidazole + nicotinate beta-D-ribonucleotide = alpha-ribazole 5'-phosphate + nicotinate + H(+)</text>
        <dbReference type="Rhea" id="RHEA:11196"/>
        <dbReference type="ChEBI" id="CHEBI:15378"/>
        <dbReference type="ChEBI" id="CHEBI:15890"/>
        <dbReference type="ChEBI" id="CHEBI:32544"/>
        <dbReference type="ChEBI" id="CHEBI:57502"/>
        <dbReference type="ChEBI" id="CHEBI:57918"/>
        <dbReference type="EC" id="2.4.2.21"/>
    </reaction>
</comment>
<dbReference type="AlphaFoldDB" id="A0A2G6EAB7"/>
<name>A0A2G6EAB7_9BACT</name>
<dbReference type="Pfam" id="PF02277">
    <property type="entry name" value="DBI_PRT"/>
    <property type="match status" value="1"/>
</dbReference>
<gene>
    <name evidence="10 11" type="primary">cobT</name>
    <name evidence="11" type="ORF">CSB45_01985</name>
</gene>
<keyword evidence="5 10" id="KW-0169">Cobalamin biosynthesis</keyword>
<dbReference type="Gene3D" id="3.40.50.10210">
    <property type="match status" value="1"/>
</dbReference>
<comment type="caution">
    <text evidence="11">The sequence shown here is derived from an EMBL/GenBank/DDBJ whole genome shotgun (WGS) entry which is preliminary data.</text>
</comment>
<dbReference type="SUPFAM" id="SSF52733">
    <property type="entry name" value="Nicotinate mononucleotide:5,6-dimethylbenzimidazole phosphoribosyltransferase (CobT)"/>
    <property type="match status" value="1"/>
</dbReference>
<comment type="function">
    <text evidence="10">Catalyzes the synthesis of alpha-ribazole-5'-phosphate from nicotinate mononucleotide (NAMN) and 5,6-dimethylbenzimidazole (DMB).</text>
</comment>